<evidence type="ECO:0000313" key="2">
    <source>
        <dbReference type="Proteomes" id="UP000182894"/>
    </source>
</evidence>
<evidence type="ECO:0000313" key="1">
    <source>
        <dbReference type="EMBL" id="SDH55021.1"/>
    </source>
</evidence>
<reference evidence="2" key="1">
    <citation type="submission" date="2016-10" db="EMBL/GenBank/DDBJ databases">
        <authorList>
            <person name="Varghese N."/>
            <person name="Submissions S."/>
        </authorList>
    </citation>
    <scope>NUCLEOTIDE SEQUENCE [LARGE SCALE GENOMIC DNA]</scope>
    <source>
        <strain evidence="2">ATCC 700689</strain>
    </source>
</reference>
<accession>A0A1G8DBI1</accession>
<gene>
    <name evidence="1" type="ORF">SAMN05216605_1071</name>
</gene>
<protein>
    <submittedName>
        <fullName evidence="1">Uncharacterized protein</fullName>
    </submittedName>
</protein>
<dbReference type="Proteomes" id="UP000182894">
    <property type="component" value="Unassembled WGS sequence"/>
</dbReference>
<dbReference type="RefSeq" id="WP_074753185.1">
    <property type="nucleotide sequence ID" value="NZ_FNCO01000007.1"/>
</dbReference>
<dbReference type="EMBL" id="FNCO01000007">
    <property type="protein sequence ID" value="SDH55021.1"/>
    <property type="molecule type" value="Genomic_DNA"/>
</dbReference>
<organism evidence="1 2">
    <name type="scientific">Pseudomonas abietaniphila</name>
    <dbReference type="NCBI Taxonomy" id="89065"/>
    <lineage>
        <taxon>Bacteria</taxon>
        <taxon>Pseudomonadati</taxon>
        <taxon>Pseudomonadota</taxon>
        <taxon>Gammaproteobacteria</taxon>
        <taxon>Pseudomonadales</taxon>
        <taxon>Pseudomonadaceae</taxon>
        <taxon>Pseudomonas</taxon>
    </lineage>
</organism>
<sequence length="198" mass="22518">MRDEKIVMFNSPEAASVQTVTGWVDANGRFWGKDEDMARYCGSTHRHCKINPDHPIHATSGSCGVCRQERMDERFLKMEIRDWVDEPLVIYDSDTYFFDIDSLRDYLVDADHEPDDVRLCICEPNYPSEIDAADHFCDDLPEDGELQDDQLIAAFELLNEMIRKSGPLSWSQGSVAARLPADFIAEVKAERAQSLNPA</sequence>
<dbReference type="OrthoDB" id="9155378at2"/>
<keyword evidence="2" id="KW-1185">Reference proteome</keyword>
<proteinExistence type="predicted"/>
<name>A0A1G8DBI1_9PSED</name>
<dbReference type="STRING" id="89065.SAMN05216605_1071"/>
<dbReference type="AlphaFoldDB" id="A0A1G8DBI1"/>